<accession>A0A1F5MFZ3</accession>
<dbReference type="Pfam" id="PF00534">
    <property type="entry name" value="Glycos_transf_1"/>
    <property type="match status" value="1"/>
</dbReference>
<keyword evidence="1" id="KW-0808">Transferase</keyword>
<name>A0A1F5MFZ3_9BACT</name>
<dbReference type="CDD" id="cd03801">
    <property type="entry name" value="GT4_PimA-like"/>
    <property type="match status" value="1"/>
</dbReference>
<dbReference type="SUPFAM" id="SSF53756">
    <property type="entry name" value="UDP-Glycosyltransferase/glycogen phosphorylase"/>
    <property type="match status" value="1"/>
</dbReference>
<evidence type="ECO:0000256" key="1">
    <source>
        <dbReference type="ARBA" id="ARBA00022679"/>
    </source>
</evidence>
<organism evidence="3 4">
    <name type="scientific">Candidatus Daviesbacteria bacterium RIFCSPLOWO2_02_FULL_36_8</name>
    <dbReference type="NCBI Taxonomy" id="1797793"/>
    <lineage>
        <taxon>Bacteria</taxon>
        <taxon>Candidatus Daviesiibacteriota</taxon>
    </lineage>
</organism>
<evidence type="ECO:0000313" key="4">
    <source>
        <dbReference type="Proteomes" id="UP000183317"/>
    </source>
</evidence>
<dbReference type="GO" id="GO:0016757">
    <property type="term" value="F:glycosyltransferase activity"/>
    <property type="evidence" value="ECO:0007669"/>
    <property type="project" value="InterPro"/>
</dbReference>
<proteinExistence type="predicted"/>
<protein>
    <recommendedName>
        <fullName evidence="2">Glycosyl transferase family 1 domain-containing protein</fullName>
    </recommendedName>
</protein>
<dbReference type="PANTHER" id="PTHR46401:SF2">
    <property type="entry name" value="GLYCOSYLTRANSFERASE WBBK-RELATED"/>
    <property type="match status" value="1"/>
</dbReference>
<evidence type="ECO:0000259" key="2">
    <source>
        <dbReference type="Pfam" id="PF00534"/>
    </source>
</evidence>
<dbReference type="InterPro" id="IPR001296">
    <property type="entry name" value="Glyco_trans_1"/>
</dbReference>
<dbReference type="EMBL" id="MFDU01000023">
    <property type="protein sequence ID" value="OGE64286.1"/>
    <property type="molecule type" value="Genomic_DNA"/>
</dbReference>
<feature type="domain" description="Glycosyl transferase family 1" evidence="2">
    <location>
        <begin position="144"/>
        <end position="294"/>
    </location>
</feature>
<dbReference type="Proteomes" id="UP000183317">
    <property type="component" value="Unassembled WGS sequence"/>
</dbReference>
<gene>
    <name evidence="3" type="ORF">A3J13_00605</name>
</gene>
<dbReference type="AlphaFoldDB" id="A0A1F5MFZ3"/>
<dbReference type="PANTHER" id="PTHR46401">
    <property type="entry name" value="GLYCOSYLTRANSFERASE WBBK-RELATED"/>
    <property type="match status" value="1"/>
</dbReference>
<evidence type="ECO:0000313" key="3">
    <source>
        <dbReference type="EMBL" id="OGE64286.1"/>
    </source>
</evidence>
<dbReference type="Gene3D" id="3.40.50.2000">
    <property type="entry name" value="Glycogen Phosphorylase B"/>
    <property type="match status" value="2"/>
</dbReference>
<reference evidence="3 4" key="1">
    <citation type="journal article" date="2016" name="Nat. Commun.">
        <title>Thousands of microbial genomes shed light on interconnected biogeochemical processes in an aquifer system.</title>
        <authorList>
            <person name="Anantharaman K."/>
            <person name="Brown C.T."/>
            <person name="Hug L.A."/>
            <person name="Sharon I."/>
            <person name="Castelle C.J."/>
            <person name="Probst A.J."/>
            <person name="Thomas B.C."/>
            <person name="Singh A."/>
            <person name="Wilkins M.J."/>
            <person name="Karaoz U."/>
            <person name="Brodie E.L."/>
            <person name="Williams K.H."/>
            <person name="Hubbard S.S."/>
            <person name="Banfield J.F."/>
        </authorList>
    </citation>
    <scope>NUCLEOTIDE SEQUENCE [LARGE SCALE GENOMIC DNA]</scope>
</reference>
<dbReference type="GO" id="GO:0009103">
    <property type="term" value="P:lipopolysaccharide biosynthetic process"/>
    <property type="evidence" value="ECO:0007669"/>
    <property type="project" value="TreeGrafter"/>
</dbReference>
<comment type="caution">
    <text evidence="3">The sequence shown here is derived from an EMBL/GenBank/DDBJ whole genome shotgun (WGS) entry which is preliminary data.</text>
</comment>
<sequence length="314" mass="35963">MKIVFLSRYQNKVNRGAENFVSEISNRLSEKHEVDILSDEKADSMEIIYKGNYDVVIPINGRLQSLKASFGRMFSKYKLLITGHSGIGRDDLWNIAVVRPDIFIALTNYTAFWAKKWAWGTKIVKIPNGIDLDKFSPDGSKISVNLPKPIILSVGSLVWYKHHERVIKAIDKLGYGSLLIVGEGNKKDELEKMGKNFLGDRFKIMNFKYQDMPKIYRSVNLFSLPSWDREAFGLVYLEALASGLGVIAPDDLSRREIVGDGGIFVNTENIQEYERAIERGLKINWVEKSRQQAKKFSWNEIADKYEKVMQDLIK</sequence>